<accession>A0A9D4LLQ0</accession>
<evidence type="ECO:0000313" key="1">
    <source>
        <dbReference type="EMBL" id="KAH3859091.1"/>
    </source>
</evidence>
<dbReference type="AlphaFoldDB" id="A0A9D4LLQ0"/>
<reference evidence="1" key="1">
    <citation type="journal article" date="2019" name="bioRxiv">
        <title>The Genome of the Zebra Mussel, Dreissena polymorpha: A Resource for Invasive Species Research.</title>
        <authorList>
            <person name="McCartney M.A."/>
            <person name="Auch B."/>
            <person name="Kono T."/>
            <person name="Mallez S."/>
            <person name="Zhang Y."/>
            <person name="Obille A."/>
            <person name="Becker A."/>
            <person name="Abrahante J.E."/>
            <person name="Garbe J."/>
            <person name="Badalamenti J.P."/>
            <person name="Herman A."/>
            <person name="Mangelson H."/>
            <person name="Liachko I."/>
            <person name="Sullivan S."/>
            <person name="Sone E.D."/>
            <person name="Koren S."/>
            <person name="Silverstein K.A.T."/>
            <person name="Beckman K.B."/>
            <person name="Gohl D.M."/>
        </authorList>
    </citation>
    <scope>NUCLEOTIDE SEQUENCE</scope>
    <source>
        <strain evidence="1">Duluth1</strain>
        <tissue evidence="1">Whole animal</tissue>
    </source>
</reference>
<comment type="caution">
    <text evidence="1">The sequence shown here is derived from an EMBL/GenBank/DDBJ whole genome shotgun (WGS) entry which is preliminary data.</text>
</comment>
<protein>
    <submittedName>
        <fullName evidence="1">Uncharacterized protein</fullName>
    </submittedName>
</protein>
<sequence>MSAGPLSTTHYPVSRQECWDTLVPHIIQSLDRSARPLSTAHYPVSRQECWATQYHTLSSL</sequence>
<organism evidence="1 2">
    <name type="scientific">Dreissena polymorpha</name>
    <name type="common">Zebra mussel</name>
    <name type="synonym">Mytilus polymorpha</name>
    <dbReference type="NCBI Taxonomy" id="45954"/>
    <lineage>
        <taxon>Eukaryota</taxon>
        <taxon>Metazoa</taxon>
        <taxon>Spiralia</taxon>
        <taxon>Lophotrochozoa</taxon>
        <taxon>Mollusca</taxon>
        <taxon>Bivalvia</taxon>
        <taxon>Autobranchia</taxon>
        <taxon>Heteroconchia</taxon>
        <taxon>Euheterodonta</taxon>
        <taxon>Imparidentia</taxon>
        <taxon>Neoheterodontei</taxon>
        <taxon>Myida</taxon>
        <taxon>Dreissenoidea</taxon>
        <taxon>Dreissenidae</taxon>
        <taxon>Dreissena</taxon>
    </lineage>
</organism>
<dbReference type="Proteomes" id="UP000828390">
    <property type="component" value="Unassembled WGS sequence"/>
</dbReference>
<reference evidence="1" key="2">
    <citation type="submission" date="2020-11" db="EMBL/GenBank/DDBJ databases">
        <authorList>
            <person name="McCartney M.A."/>
            <person name="Auch B."/>
            <person name="Kono T."/>
            <person name="Mallez S."/>
            <person name="Becker A."/>
            <person name="Gohl D.M."/>
            <person name="Silverstein K.A.T."/>
            <person name="Koren S."/>
            <person name="Bechman K.B."/>
            <person name="Herman A."/>
            <person name="Abrahante J.E."/>
            <person name="Garbe J."/>
        </authorList>
    </citation>
    <scope>NUCLEOTIDE SEQUENCE</scope>
    <source>
        <strain evidence="1">Duluth1</strain>
        <tissue evidence="1">Whole animal</tissue>
    </source>
</reference>
<keyword evidence="2" id="KW-1185">Reference proteome</keyword>
<name>A0A9D4LLQ0_DREPO</name>
<gene>
    <name evidence="1" type="ORF">DPMN_101739</name>
</gene>
<dbReference type="EMBL" id="JAIWYP010000003">
    <property type="protein sequence ID" value="KAH3859091.1"/>
    <property type="molecule type" value="Genomic_DNA"/>
</dbReference>
<evidence type="ECO:0000313" key="2">
    <source>
        <dbReference type="Proteomes" id="UP000828390"/>
    </source>
</evidence>
<proteinExistence type="predicted"/>